<name>A0A6B0SWU0_9EURY</name>
<sequence>MTTKRLFRRPKHTEDVLGEITSGASTTEEVAEGLGNSRKTAMNKIHDGVILGLINREDGQLSVTEDARRVVQLQDLTPLREAFEKLPGVSKLLNQIQDDSVTFEEAGRLISFETKSGAAAEDTFRAYGSVYAHWISYLDLGTRSDGVLASSPEQVSVETEPLENPRGANCPRVAPEKVFELLPRISKADSREDLEASTEMSTKTVEKTLSTCYALGIADYTRTGPVVTDRGRELQQSSIGNRKKILAEELLKIPLVRAFCEEAPDEEFSAETVMNRVSEDHLKGWSEVTVQTRANRLIPWLTYTEIADDETHGELVLSAEPDEQAVTP</sequence>
<reference evidence="1 2" key="1">
    <citation type="submission" date="2019-12" db="EMBL/GenBank/DDBJ databases">
        <title>Isolation and characterization of three novel carbon monoxide-oxidizing members of Halobacteria from salione crusts and soils.</title>
        <authorList>
            <person name="Myers M.R."/>
            <person name="King G.M."/>
        </authorList>
    </citation>
    <scope>NUCLEOTIDE SEQUENCE [LARGE SCALE GENOMIC DNA]</scope>
    <source>
        <strain evidence="1 2">WSA2</strain>
    </source>
</reference>
<keyword evidence="2" id="KW-1185">Reference proteome</keyword>
<dbReference type="OrthoDB" id="330874at2157"/>
<dbReference type="RefSeq" id="WP_159670835.1">
    <property type="nucleotide sequence ID" value="NZ_WUUS01000013.1"/>
</dbReference>
<comment type="caution">
    <text evidence="1">The sequence shown here is derived from an EMBL/GenBank/DDBJ whole genome shotgun (WGS) entry which is preliminary data.</text>
</comment>
<dbReference type="InterPro" id="IPR018632">
    <property type="entry name" value="AAA-associated_dom_C"/>
</dbReference>
<gene>
    <name evidence="1" type="ORF">GRX01_17650</name>
</gene>
<dbReference type="EMBL" id="WUUS01000013">
    <property type="protein sequence ID" value="MXR43155.1"/>
    <property type="molecule type" value="Genomic_DNA"/>
</dbReference>
<evidence type="ECO:0000313" key="2">
    <source>
        <dbReference type="Proteomes" id="UP000437065"/>
    </source>
</evidence>
<evidence type="ECO:0000313" key="1">
    <source>
        <dbReference type="EMBL" id="MXR43155.1"/>
    </source>
</evidence>
<accession>A0A6B0SWU0</accession>
<proteinExistence type="predicted"/>
<dbReference type="AlphaFoldDB" id="A0A6B0SWU0"/>
<protein>
    <submittedName>
        <fullName evidence="1">Uncharacterized protein</fullName>
    </submittedName>
</protein>
<dbReference type="Proteomes" id="UP000437065">
    <property type="component" value="Unassembled WGS sequence"/>
</dbReference>
<dbReference type="Pfam" id="PF09821">
    <property type="entry name" value="AAA_assoc_C"/>
    <property type="match status" value="1"/>
</dbReference>
<organism evidence="1 2">
    <name type="scientific">Halobaculum saliterrae</name>
    <dbReference type="NCBI Taxonomy" id="2073113"/>
    <lineage>
        <taxon>Archaea</taxon>
        <taxon>Methanobacteriati</taxon>
        <taxon>Methanobacteriota</taxon>
        <taxon>Stenosarchaea group</taxon>
        <taxon>Halobacteria</taxon>
        <taxon>Halobacteriales</taxon>
        <taxon>Haloferacaceae</taxon>
        <taxon>Halobaculum</taxon>
    </lineage>
</organism>